<dbReference type="GO" id="GO:0005829">
    <property type="term" value="C:cytosol"/>
    <property type="evidence" value="ECO:0007669"/>
    <property type="project" value="TreeGrafter"/>
</dbReference>
<evidence type="ECO:0000313" key="6">
    <source>
        <dbReference type="Proteomes" id="UP000300879"/>
    </source>
</evidence>
<dbReference type="InterPro" id="IPR050766">
    <property type="entry name" value="Bact_Lucif_Oxidored"/>
</dbReference>
<keyword evidence="2" id="KW-0503">Monooxygenase</keyword>
<dbReference type="InterPro" id="IPR024011">
    <property type="entry name" value="Biosynth_lucif-like_mOase_dom"/>
</dbReference>
<dbReference type="KEGG" id="palo:E6C60_3622"/>
<dbReference type="AlphaFoldDB" id="A0A4P8XNA9"/>
<dbReference type="Pfam" id="PF00296">
    <property type="entry name" value="Bac_luciferase"/>
    <property type="match status" value="1"/>
</dbReference>
<feature type="domain" description="Luciferase-like" evidence="4">
    <location>
        <begin position="58"/>
        <end position="372"/>
    </location>
</feature>
<dbReference type="Gene3D" id="3.20.20.30">
    <property type="entry name" value="Luciferase-like domain"/>
    <property type="match status" value="1"/>
</dbReference>
<evidence type="ECO:0000256" key="1">
    <source>
        <dbReference type="ARBA" id="ARBA00023002"/>
    </source>
</evidence>
<dbReference type="NCBIfam" id="TIGR04020">
    <property type="entry name" value="seco_metab_LLM"/>
    <property type="match status" value="1"/>
</dbReference>
<evidence type="ECO:0000256" key="2">
    <source>
        <dbReference type="ARBA" id="ARBA00023033"/>
    </source>
</evidence>
<gene>
    <name evidence="5" type="ORF">E6C60_3622</name>
</gene>
<dbReference type="PANTHER" id="PTHR30137:SF8">
    <property type="entry name" value="BLR5498 PROTEIN"/>
    <property type="match status" value="1"/>
</dbReference>
<reference evidence="5 6" key="1">
    <citation type="submission" date="2019-05" db="EMBL/GenBank/DDBJ databases">
        <authorList>
            <person name="Chen C."/>
        </authorList>
    </citation>
    <scope>NUCLEOTIDE SEQUENCE [LARGE SCALE GENOMIC DNA]</scope>
    <source>
        <strain evidence="5 6">HB172198</strain>
    </source>
</reference>
<dbReference type="EMBL" id="CP040396">
    <property type="protein sequence ID" value="QCT04332.1"/>
    <property type="molecule type" value="Genomic_DNA"/>
</dbReference>
<evidence type="ECO:0000256" key="3">
    <source>
        <dbReference type="SAM" id="Coils"/>
    </source>
</evidence>
<evidence type="ECO:0000259" key="4">
    <source>
        <dbReference type="Pfam" id="PF00296"/>
    </source>
</evidence>
<dbReference type="Proteomes" id="UP000300879">
    <property type="component" value="Chromosome"/>
</dbReference>
<keyword evidence="3" id="KW-0175">Coiled coil</keyword>
<proteinExistence type="predicted"/>
<evidence type="ECO:0000313" key="5">
    <source>
        <dbReference type="EMBL" id="QCT04332.1"/>
    </source>
</evidence>
<feature type="coiled-coil region" evidence="3">
    <location>
        <begin position="246"/>
        <end position="273"/>
    </location>
</feature>
<organism evidence="5 6">
    <name type="scientific">Paenibacillus algicola</name>
    <dbReference type="NCBI Taxonomy" id="2565926"/>
    <lineage>
        <taxon>Bacteria</taxon>
        <taxon>Bacillati</taxon>
        <taxon>Bacillota</taxon>
        <taxon>Bacilli</taxon>
        <taxon>Bacillales</taxon>
        <taxon>Paenibacillaceae</taxon>
        <taxon>Paenibacillus</taxon>
    </lineage>
</organism>
<name>A0A4P8XNA9_9BACL</name>
<keyword evidence="1" id="KW-0560">Oxidoreductase</keyword>
<dbReference type="OrthoDB" id="9814695at2"/>
<protein>
    <submittedName>
        <fullName evidence="5">Amino acid adenylation domain-containing protein</fullName>
    </submittedName>
</protein>
<accession>A0A4P8XNA9</accession>
<sequence length="409" mass="45495">MNDLEKKLSSLSPEQRSMLEARLKQRSAAPDTAGAAGAAGEKGISISDSLRQKGMGFSLIFFSGDGSTDGPDKYRLVLESAKFADQNGFQAIWTPERHFQAVGGLYPNPSVLSAALATITDNIQLRAGSVVLPLHHPLRVAEEWSLVDNLSRGRAAISVATGWHPADFILKPEYYENRKEVMYEHLELIRRLWRGESVECKDISGQQVEVAVLPKPVQPELPVFLTASGNPATWSKAGEQGFHVLCSMATHTLDALKERIQLYREQRAKHGHDPEAGIVSVMVHTCVGEKDQEVKEQVRGPLRDYLDTFLDQYETLNPLKDEQSEVGSMLSSSRDALITFAFEKYFQISSLMGSKEKCAAMIEKLHRIGVDEVACLLDFGLEFQQVMEGLEHLNELRSWFTPAKLQVPV</sequence>
<dbReference type="RefSeq" id="WP_138227056.1">
    <property type="nucleotide sequence ID" value="NZ_CP040396.1"/>
</dbReference>
<dbReference type="PANTHER" id="PTHR30137">
    <property type="entry name" value="LUCIFERASE-LIKE MONOOXYGENASE"/>
    <property type="match status" value="1"/>
</dbReference>
<dbReference type="GO" id="GO:0016705">
    <property type="term" value="F:oxidoreductase activity, acting on paired donors, with incorporation or reduction of molecular oxygen"/>
    <property type="evidence" value="ECO:0007669"/>
    <property type="project" value="InterPro"/>
</dbReference>
<keyword evidence="6" id="KW-1185">Reference proteome</keyword>
<dbReference type="GO" id="GO:0004497">
    <property type="term" value="F:monooxygenase activity"/>
    <property type="evidence" value="ECO:0007669"/>
    <property type="project" value="UniProtKB-KW"/>
</dbReference>
<dbReference type="InterPro" id="IPR011251">
    <property type="entry name" value="Luciferase-like_dom"/>
</dbReference>
<dbReference type="InterPro" id="IPR036661">
    <property type="entry name" value="Luciferase-like_sf"/>
</dbReference>
<dbReference type="SUPFAM" id="SSF51679">
    <property type="entry name" value="Bacterial luciferase-like"/>
    <property type="match status" value="1"/>
</dbReference>